<keyword evidence="12" id="KW-1185">Reference proteome</keyword>
<dbReference type="InterPro" id="IPR025828">
    <property type="entry name" value="Put_sensor_dom"/>
</dbReference>
<feature type="domain" description="Histidine kinase/HSP90-like ATPase" evidence="10">
    <location>
        <begin position="324"/>
        <end position="414"/>
    </location>
</feature>
<keyword evidence="5" id="KW-0547">Nucleotide-binding</keyword>
<dbReference type="EC" id="2.7.13.3" evidence="2"/>
<comment type="caution">
    <text evidence="11">The sequence shown here is derived from an EMBL/GenBank/DDBJ whole genome shotgun (WGS) entry which is preliminary data.</text>
</comment>
<evidence type="ECO:0000256" key="6">
    <source>
        <dbReference type="ARBA" id="ARBA00022777"/>
    </source>
</evidence>
<keyword evidence="4" id="KW-0808">Transferase</keyword>
<dbReference type="SMART" id="SM00387">
    <property type="entry name" value="HATPase_c"/>
    <property type="match status" value="1"/>
</dbReference>
<feature type="transmembrane region" description="Helical" evidence="9">
    <location>
        <begin position="117"/>
        <end position="138"/>
    </location>
</feature>
<dbReference type="RefSeq" id="WP_108953692.1">
    <property type="nucleotide sequence ID" value="NZ_BEVZ01000003.1"/>
</dbReference>
<evidence type="ECO:0000313" key="12">
    <source>
        <dbReference type="Proteomes" id="UP001550850"/>
    </source>
</evidence>
<proteinExistence type="predicted"/>
<dbReference type="InterPro" id="IPR050482">
    <property type="entry name" value="Sensor_HK_TwoCompSys"/>
</dbReference>
<dbReference type="Gene3D" id="3.30.565.10">
    <property type="entry name" value="Histidine kinase-like ATPase, C-terminal domain"/>
    <property type="match status" value="1"/>
</dbReference>
<protein>
    <recommendedName>
        <fullName evidence="2">histidine kinase</fullName>
        <ecNumber evidence="2">2.7.13.3</ecNumber>
    </recommendedName>
</protein>
<dbReference type="GO" id="GO:0016301">
    <property type="term" value="F:kinase activity"/>
    <property type="evidence" value="ECO:0007669"/>
    <property type="project" value="UniProtKB-KW"/>
</dbReference>
<name>A0ABV2YAS3_9ACTN</name>
<evidence type="ECO:0000256" key="3">
    <source>
        <dbReference type="ARBA" id="ARBA00022553"/>
    </source>
</evidence>
<dbReference type="CDD" id="cd16917">
    <property type="entry name" value="HATPase_UhpB-NarQ-NarX-like"/>
    <property type="match status" value="1"/>
</dbReference>
<dbReference type="InterPro" id="IPR036890">
    <property type="entry name" value="HATPase_C_sf"/>
</dbReference>
<dbReference type="PANTHER" id="PTHR24421:SF10">
    <property type="entry name" value="NITRATE_NITRITE SENSOR PROTEIN NARQ"/>
    <property type="match status" value="1"/>
</dbReference>
<keyword evidence="9" id="KW-0472">Membrane</keyword>
<sequence>MSAKKALLAAVRGFALGTFSLIGSSLLLVLTLLAAALVPLGVGTLLMPPLLGLVRRFADLRRLAAARWYGITIPLAEYDPGPAGLPAVGPARTLRLMADPAVHRDLRWLPVDMTAGFLLAMLPVALLSNAVQGIALPLGHWRVVADGADYWYLFLPVGGQADAIGAGLLGLVVLYLAFRYNDRLLAAHFTLTRAVLAPDRATLERRVAELARTRHDAVGASAAELRRIERDLHDGAQARLVAMGMSLGTIETLLDKDPAQARKLLAQARAESAEALAELRDLVRGIHPPVLAERGLGDAARALALRTPLPVEAHVDLPGRPEAAVESAVYFALSEMLTNVVKHARATRIWLELGHRDGMLRLTVTDDGHGGADPAAGTGLAGVERRLGAFDGVLAVSSPTGGPTVVTLEIPCALSSPKTSSC</sequence>
<dbReference type="Gene3D" id="1.20.5.1930">
    <property type="match status" value="1"/>
</dbReference>
<dbReference type="SUPFAM" id="SSF55874">
    <property type="entry name" value="ATPase domain of HSP90 chaperone/DNA topoisomerase II/histidine kinase"/>
    <property type="match status" value="1"/>
</dbReference>
<evidence type="ECO:0000256" key="8">
    <source>
        <dbReference type="ARBA" id="ARBA00023012"/>
    </source>
</evidence>
<dbReference type="Pfam" id="PF02518">
    <property type="entry name" value="HATPase_c"/>
    <property type="match status" value="1"/>
</dbReference>
<dbReference type="EMBL" id="JBEZUR010000001">
    <property type="protein sequence ID" value="MEU3552820.1"/>
    <property type="molecule type" value="Genomic_DNA"/>
</dbReference>
<dbReference type="InterPro" id="IPR003594">
    <property type="entry name" value="HATPase_dom"/>
</dbReference>
<keyword evidence="6 11" id="KW-0418">Kinase</keyword>
<evidence type="ECO:0000313" key="11">
    <source>
        <dbReference type="EMBL" id="MEU3552820.1"/>
    </source>
</evidence>
<dbReference type="Proteomes" id="UP001550850">
    <property type="component" value="Unassembled WGS sequence"/>
</dbReference>
<reference evidence="11 12" key="1">
    <citation type="submission" date="2024-06" db="EMBL/GenBank/DDBJ databases">
        <title>The Natural Products Discovery Center: Release of the First 8490 Sequenced Strains for Exploring Actinobacteria Biosynthetic Diversity.</title>
        <authorList>
            <person name="Kalkreuter E."/>
            <person name="Kautsar S.A."/>
            <person name="Yang D."/>
            <person name="Bader C.D."/>
            <person name="Teijaro C.N."/>
            <person name="Fluegel L."/>
            <person name="Davis C.M."/>
            <person name="Simpson J.R."/>
            <person name="Lauterbach L."/>
            <person name="Steele A.D."/>
            <person name="Gui C."/>
            <person name="Meng S."/>
            <person name="Li G."/>
            <person name="Viehrig K."/>
            <person name="Ye F."/>
            <person name="Su P."/>
            <person name="Kiefer A.F."/>
            <person name="Nichols A."/>
            <person name="Cepeda A.J."/>
            <person name="Yan W."/>
            <person name="Fan B."/>
            <person name="Jiang Y."/>
            <person name="Adhikari A."/>
            <person name="Zheng C.-J."/>
            <person name="Schuster L."/>
            <person name="Cowan T.M."/>
            <person name="Smanski M.J."/>
            <person name="Chevrette M.G."/>
            <person name="De Carvalho L.P.S."/>
            <person name="Shen B."/>
        </authorList>
    </citation>
    <scope>NUCLEOTIDE SEQUENCE [LARGE SCALE GENOMIC DNA]</scope>
    <source>
        <strain evidence="11 12">NPDC038104</strain>
    </source>
</reference>
<keyword evidence="3" id="KW-0597">Phosphoprotein</keyword>
<feature type="transmembrane region" description="Helical" evidence="9">
    <location>
        <begin position="150"/>
        <end position="178"/>
    </location>
</feature>
<evidence type="ECO:0000256" key="7">
    <source>
        <dbReference type="ARBA" id="ARBA00022840"/>
    </source>
</evidence>
<evidence type="ECO:0000256" key="4">
    <source>
        <dbReference type="ARBA" id="ARBA00022679"/>
    </source>
</evidence>
<dbReference type="PANTHER" id="PTHR24421">
    <property type="entry name" value="NITRATE/NITRITE SENSOR PROTEIN NARX-RELATED"/>
    <property type="match status" value="1"/>
</dbReference>
<organism evidence="11 12">
    <name type="scientific">Streptomyces fragilis</name>
    <dbReference type="NCBI Taxonomy" id="67301"/>
    <lineage>
        <taxon>Bacteria</taxon>
        <taxon>Bacillati</taxon>
        <taxon>Actinomycetota</taxon>
        <taxon>Actinomycetes</taxon>
        <taxon>Kitasatosporales</taxon>
        <taxon>Streptomycetaceae</taxon>
        <taxon>Streptomyces</taxon>
    </lineage>
</organism>
<dbReference type="InterPro" id="IPR011712">
    <property type="entry name" value="Sig_transdc_His_kin_sub3_dim/P"/>
</dbReference>
<keyword evidence="9" id="KW-0812">Transmembrane</keyword>
<keyword evidence="8" id="KW-0902">Two-component regulatory system</keyword>
<dbReference type="Pfam" id="PF13796">
    <property type="entry name" value="Sensor"/>
    <property type="match status" value="1"/>
</dbReference>
<comment type="catalytic activity">
    <reaction evidence="1">
        <text>ATP + protein L-histidine = ADP + protein N-phospho-L-histidine.</text>
        <dbReference type="EC" id="2.7.13.3"/>
    </reaction>
</comment>
<keyword evidence="9" id="KW-1133">Transmembrane helix</keyword>
<gene>
    <name evidence="11" type="ORF">AB0E65_01060</name>
</gene>
<feature type="transmembrane region" description="Helical" evidence="9">
    <location>
        <begin position="30"/>
        <end position="54"/>
    </location>
</feature>
<keyword evidence="7" id="KW-0067">ATP-binding</keyword>
<evidence type="ECO:0000259" key="10">
    <source>
        <dbReference type="SMART" id="SM00387"/>
    </source>
</evidence>
<evidence type="ECO:0000256" key="2">
    <source>
        <dbReference type="ARBA" id="ARBA00012438"/>
    </source>
</evidence>
<evidence type="ECO:0000256" key="5">
    <source>
        <dbReference type="ARBA" id="ARBA00022741"/>
    </source>
</evidence>
<dbReference type="Pfam" id="PF07730">
    <property type="entry name" value="HisKA_3"/>
    <property type="match status" value="1"/>
</dbReference>
<evidence type="ECO:0000256" key="1">
    <source>
        <dbReference type="ARBA" id="ARBA00000085"/>
    </source>
</evidence>
<evidence type="ECO:0000256" key="9">
    <source>
        <dbReference type="SAM" id="Phobius"/>
    </source>
</evidence>
<accession>A0ABV2YAS3</accession>